<dbReference type="STRING" id="1618345.UT18_C0026G0003"/>
<dbReference type="SUPFAM" id="SSF53597">
    <property type="entry name" value="Dihydrofolate reductase-like"/>
    <property type="match status" value="1"/>
</dbReference>
<sequence length="177" mass="19649">MKITLAMAISLNGYIASENGDEDFLAHEHWKYFSELVCKYGCFIVGRKTYEAVKKWTDGYGFDDFKDAKKIIISRKNDVAVADGYTVAGSPEEAIDILKESGFNKALVIGGSETNTVFAKSGLIDEVILTIEPVLIGKGIPLFSPDDFTLGLSPIKFEELSENIIRVRYKVVKSYIC</sequence>
<dbReference type="InterPro" id="IPR050765">
    <property type="entry name" value="Riboflavin_Biosynth_HTPR"/>
</dbReference>
<comment type="caution">
    <text evidence="2">The sequence shown here is derived from an EMBL/GenBank/DDBJ whole genome shotgun (WGS) entry which is preliminary data.</text>
</comment>
<dbReference type="InterPro" id="IPR002734">
    <property type="entry name" value="RibDG_C"/>
</dbReference>
<evidence type="ECO:0000313" key="3">
    <source>
        <dbReference type="Proteomes" id="UP000034207"/>
    </source>
</evidence>
<gene>
    <name evidence="2" type="ORF">UT18_C0026G0003</name>
</gene>
<proteinExistence type="predicted"/>
<organism evidence="2 3">
    <name type="scientific">candidate division CPR2 bacterium GW2011_GWC2_39_10</name>
    <dbReference type="NCBI Taxonomy" id="1618345"/>
    <lineage>
        <taxon>Bacteria</taxon>
        <taxon>Bacteria division CPR2</taxon>
    </lineage>
</organism>
<dbReference type="InterPro" id="IPR024072">
    <property type="entry name" value="DHFR-like_dom_sf"/>
</dbReference>
<dbReference type="Gene3D" id="3.40.430.10">
    <property type="entry name" value="Dihydrofolate Reductase, subunit A"/>
    <property type="match status" value="1"/>
</dbReference>
<dbReference type="GO" id="GO:0009231">
    <property type="term" value="P:riboflavin biosynthetic process"/>
    <property type="evidence" value="ECO:0007669"/>
    <property type="project" value="InterPro"/>
</dbReference>
<dbReference type="Pfam" id="PF01872">
    <property type="entry name" value="RibD_C"/>
    <property type="match status" value="1"/>
</dbReference>
<dbReference type="PANTHER" id="PTHR38011">
    <property type="entry name" value="DIHYDROFOLATE REDUCTASE FAMILY PROTEIN (AFU_ORTHOLOGUE AFUA_8G06820)"/>
    <property type="match status" value="1"/>
</dbReference>
<feature type="domain" description="Bacterial bifunctional deaminase-reductase C-terminal" evidence="1">
    <location>
        <begin position="2"/>
        <end position="164"/>
    </location>
</feature>
<evidence type="ECO:0000313" key="2">
    <source>
        <dbReference type="EMBL" id="KKQ93128.1"/>
    </source>
</evidence>
<dbReference type="PANTHER" id="PTHR38011:SF11">
    <property type="entry name" value="2,5-DIAMINO-6-RIBOSYLAMINO-4(3H)-PYRIMIDINONE 5'-PHOSPHATE REDUCTASE"/>
    <property type="match status" value="1"/>
</dbReference>
<protein>
    <submittedName>
        <fullName evidence="2">Bifunctional deaminase-reductase domain protein</fullName>
    </submittedName>
</protein>
<reference evidence="2 3" key="1">
    <citation type="journal article" date="2015" name="Nature">
        <title>rRNA introns, odd ribosomes, and small enigmatic genomes across a large radiation of phyla.</title>
        <authorList>
            <person name="Brown C.T."/>
            <person name="Hug L.A."/>
            <person name="Thomas B.C."/>
            <person name="Sharon I."/>
            <person name="Castelle C.J."/>
            <person name="Singh A."/>
            <person name="Wilkins M.J."/>
            <person name="Williams K.H."/>
            <person name="Banfield J.F."/>
        </authorList>
    </citation>
    <scope>NUCLEOTIDE SEQUENCE [LARGE SCALE GENOMIC DNA]</scope>
</reference>
<dbReference type="EMBL" id="LBVV01000026">
    <property type="protein sequence ID" value="KKQ93128.1"/>
    <property type="molecule type" value="Genomic_DNA"/>
</dbReference>
<name>A0A0G0LMP9_UNCC2</name>
<accession>A0A0G0LMP9</accession>
<evidence type="ECO:0000259" key="1">
    <source>
        <dbReference type="Pfam" id="PF01872"/>
    </source>
</evidence>
<dbReference type="GO" id="GO:0008703">
    <property type="term" value="F:5-amino-6-(5-phosphoribosylamino)uracil reductase activity"/>
    <property type="evidence" value="ECO:0007669"/>
    <property type="project" value="InterPro"/>
</dbReference>
<dbReference type="AlphaFoldDB" id="A0A0G0LMP9"/>
<dbReference type="Proteomes" id="UP000034207">
    <property type="component" value="Unassembled WGS sequence"/>
</dbReference>